<dbReference type="Pfam" id="PF01812">
    <property type="entry name" value="5-FTHF_cyc-lig"/>
    <property type="match status" value="1"/>
</dbReference>
<dbReference type="AlphaFoldDB" id="A0A1Y2H6S1"/>
<evidence type="ECO:0000256" key="3">
    <source>
        <dbReference type="ARBA" id="ARBA00022840"/>
    </source>
</evidence>
<evidence type="ECO:0000256" key="6">
    <source>
        <dbReference type="SAM" id="MobiDB-lite"/>
    </source>
</evidence>
<evidence type="ECO:0000313" key="8">
    <source>
        <dbReference type="Proteomes" id="UP000193411"/>
    </source>
</evidence>
<dbReference type="GO" id="GO:0009396">
    <property type="term" value="P:folic acid-containing compound biosynthetic process"/>
    <property type="evidence" value="ECO:0007669"/>
    <property type="project" value="TreeGrafter"/>
</dbReference>
<dbReference type="EC" id="6.3.3.2" evidence="5"/>
<evidence type="ECO:0000256" key="5">
    <source>
        <dbReference type="ARBA" id="ARBA00038966"/>
    </source>
</evidence>
<dbReference type="OrthoDB" id="2015992at2759"/>
<keyword evidence="8" id="KW-1185">Reference proteome</keyword>
<dbReference type="GO" id="GO:0030272">
    <property type="term" value="F:5-formyltetrahydrofolate cyclo-ligase activity"/>
    <property type="evidence" value="ECO:0007669"/>
    <property type="project" value="UniProtKB-EC"/>
</dbReference>
<dbReference type="STRING" id="765915.A0A1Y2H6S1"/>
<dbReference type="SUPFAM" id="SSF100950">
    <property type="entry name" value="NagB/RpiA/CoA transferase-like"/>
    <property type="match status" value="1"/>
</dbReference>
<dbReference type="InterPro" id="IPR002698">
    <property type="entry name" value="FTHF_cligase"/>
</dbReference>
<dbReference type="GO" id="GO:0005524">
    <property type="term" value="F:ATP binding"/>
    <property type="evidence" value="ECO:0007669"/>
    <property type="project" value="UniProtKB-KW"/>
</dbReference>
<dbReference type="PANTHER" id="PTHR23407">
    <property type="entry name" value="ATPASE INHIBITOR/5-FORMYLTETRAHYDROFOLATE CYCLO-LIGASE"/>
    <property type="match status" value="1"/>
</dbReference>
<comment type="similarity">
    <text evidence="1">Belongs to the 5-formyltetrahydrofolate cyclo-ligase family.</text>
</comment>
<evidence type="ECO:0000256" key="2">
    <source>
        <dbReference type="ARBA" id="ARBA00022741"/>
    </source>
</evidence>
<gene>
    <name evidence="7" type="ORF">BCR44DRAFT_1517244</name>
</gene>
<dbReference type="GO" id="GO:0005739">
    <property type="term" value="C:mitochondrion"/>
    <property type="evidence" value="ECO:0007669"/>
    <property type="project" value="TreeGrafter"/>
</dbReference>
<keyword evidence="2" id="KW-0547">Nucleotide-binding</keyword>
<feature type="region of interest" description="Disordered" evidence="6">
    <location>
        <begin position="148"/>
        <end position="172"/>
    </location>
</feature>
<dbReference type="InterPro" id="IPR037171">
    <property type="entry name" value="NagB/RpiA_transferase-like"/>
</dbReference>
<comment type="caution">
    <text evidence="7">The sequence shown here is derived from an EMBL/GenBank/DDBJ whole genome shotgun (WGS) entry which is preliminary data.</text>
</comment>
<dbReference type="Gene3D" id="3.40.50.10420">
    <property type="entry name" value="NagB/RpiA/CoA transferase-like"/>
    <property type="match status" value="1"/>
</dbReference>
<dbReference type="Proteomes" id="UP000193411">
    <property type="component" value="Unassembled WGS sequence"/>
</dbReference>
<reference evidence="7 8" key="1">
    <citation type="submission" date="2016-07" db="EMBL/GenBank/DDBJ databases">
        <title>Pervasive Adenine N6-methylation of Active Genes in Fungi.</title>
        <authorList>
            <consortium name="DOE Joint Genome Institute"/>
            <person name="Mondo S.J."/>
            <person name="Dannebaum R.O."/>
            <person name="Kuo R.C."/>
            <person name="Labutti K."/>
            <person name="Haridas S."/>
            <person name="Kuo A."/>
            <person name="Salamov A."/>
            <person name="Ahrendt S.R."/>
            <person name="Lipzen A."/>
            <person name="Sullivan W."/>
            <person name="Andreopoulos W.B."/>
            <person name="Clum A."/>
            <person name="Lindquist E."/>
            <person name="Daum C."/>
            <person name="Ramamoorthy G.K."/>
            <person name="Gryganskyi A."/>
            <person name="Culley D."/>
            <person name="Magnuson J.K."/>
            <person name="James T.Y."/>
            <person name="O'Malley M.A."/>
            <person name="Stajich J.E."/>
            <person name="Spatafora J.W."/>
            <person name="Visel A."/>
            <person name="Grigoriev I.V."/>
        </authorList>
    </citation>
    <scope>NUCLEOTIDE SEQUENCE [LARGE SCALE GENOMIC DNA]</scope>
    <source>
        <strain evidence="7 8">PL171</strain>
    </source>
</reference>
<keyword evidence="3" id="KW-0067">ATP-binding</keyword>
<organism evidence="7 8">
    <name type="scientific">Catenaria anguillulae PL171</name>
    <dbReference type="NCBI Taxonomy" id="765915"/>
    <lineage>
        <taxon>Eukaryota</taxon>
        <taxon>Fungi</taxon>
        <taxon>Fungi incertae sedis</taxon>
        <taxon>Blastocladiomycota</taxon>
        <taxon>Blastocladiomycetes</taxon>
        <taxon>Blastocladiales</taxon>
        <taxon>Catenariaceae</taxon>
        <taxon>Catenaria</taxon>
    </lineage>
</organism>
<evidence type="ECO:0000256" key="1">
    <source>
        <dbReference type="ARBA" id="ARBA00010638"/>
    </source>
</evidence>
<dbReference type="EMBL" id="MCFL01000092">
    <property type="protein sequence ID" value="ORZ30278.1"/>
    <property type="molecule type" value="Genomic_DNA"/>
</dbReference>
<dbReference type="GO" id="GO:0035999">
    <property type="term" value="P:tetrahydrofolate interconversion"/>
    <property type="evidence" value="ECO:0007669"/>
    <property type="project" value="TreeGrafter"/>
</dbReference>
<evidence type="ECO:0000256" key="4">
    <source>
        <dbReference type="ARBA" id="ARBA00036539"/>
    </source>
</evidence>
<comment type="catalytic activity">
    <reaction evidence="4">
        <text>(6S)-5-formyl-5,6,7,8-tetrahydrofolate + ATP = (6R)-5,10-methenyltetrahydrofolate + ADP + phosphate</text>
        <dbReference type="Rhea" id="RHEA:10488"/>
        <dbReference type="ChEBI" id="CHEBI:30616"/>
        <dbReference type="ChEBI" id="CHEBI:43474"/>
        <dbReference type="ChEBI" id="CHEBI:57455"/>
        <dbReference type="ChEBI" id="CHEBI:57457"/>
        <dbReference type="ChEBI" id="CHEBI:456216"/>
        <dbReference type="EC" id="6.3.3.2"/>
    </reaction>
</comment>
<dbReference type="PANTHER" id="PTHR23407:SF1">
    <property type="entry name" value="5-FORMYLTETRAHYDROFOLATE CYCLO-LIGASE"/>
    <property type="match status" value="1"/>
</dbReference>
<dbReference type="InterPro" id="IPR024185">
    <property type="entry name" value="FTHF_cligase-like_sf"/>
</dbReference>
<evidence type="ECO:0000313" key="7">
    <source>
        <dbReference type="EMBL" id="ORZ30278.1"/>
    </source>
</evidence>
<name>A0A1Y2H6S1_9FUNG</name>
<sequence length="277" mass="29787">MTDASATASALVRATKHRLRTALRSYLTTHIAANPALRDLKSRAIASHLTAHPLFTNASSVSIFLSMNHEVNTDHLVRAALDAGKHVFVPCMVPCSSDNDGPPIPPATSTSTSISTATKTTKKRTKLVMVPLRDAQDYASLPLDKWGIPTPADPDARQPWGSNAPDRDGNGSPVDLVIVPGVAFDVANGGRCGYGRGFYDDWFARHGGQRATRCAVAFDVQVLDFDRSSWGQASGDAQEEQVQAIKRELDGKVPVEEHDVKVQWVVTESGGVMQCGL</sequence>
<protein>
    <recommendedName>
        <fullName evidence="5">5-formyltetrahydrofolate cyclo-ligase</fullName>
        <ecNumber evidence="5">6.3.3.2</ecNumber>
    </recommendedName>
</protein>
<accession>A0A1Y2H6S1</accession>
<proteinExistence type="inferred from homology"/>